<organism evidence="1 2">
    <name type="scientific">Phialocephala subalpina</name>
    <dbReference type="NCBI Taxonomy" id="576137"/>
    <lineage>
        <taxon>Eukaryota</taxon>
        <taxon>Fungi</taxon>
        <taxon>Dikarya</taxon>
        <taxon>Ascomycota</taxon>
        <taxon>Pezizomycotina</taxon>
        <taxon>Leotiomycetes</taxon>
        <taxon>Helotiales</taxon>
        <taxon>Mollisiaceae</taxon>
        <taxon>Phialocephala</taxon>
        <taxon>Phialocephala fortinii species complex</taxon>
    </lineage>
</organism>
<dbReference type="STRING" id="576137.A0A1L7XLF7"/>
<name>A0A1L7XLF7_9HELO</name>
<dbReference type="Proteomes" id="UP000184330">
    <property type="component" value="Unassembled WGS sequence"/>
</dbReference>
<accession>A0A1L7XLF7</accession>
<gene>
    <name evidence="1" type="ORF">PAC_15791</name>
</gene>
<reference evidence="1 2" key="1">
    <citation type="submission" date="2016-03" db="EMBL/GenBank/DDBJ databases">
        <authorList>
            <person name="Ploux O."/>
        </authorList>
    </citation>
    <scope>NUCLEOTIDE SEQUENCE [LARGE SCALE GENOMIC DNA]</scope>
    <source>
        <strain evidence="1 2">UAMH 11012</strain>
    </source>
</reference>
<dbReference type="EMBL" id="FJOG01000033">
    <property type="protein sequence ID" value="CZR65891.1"/>
    <property type="molecule type" value="Genomic_DNA"/>
</dbReference>
<sequence>MPVFLITQAISDMNEILGIIFAFIPFLDELTPEIEGLDLVLSFINVGANTALAIQDIVANPESAPMEIFGLLTAGGVRDEDEFAGMAATRMDITEDDIGKIGKTFKKLDTELQGIITKACKA</sequence>
<evidence type="ECO:0000313" key="2">
    <source>
        <dbReference type="Proteomes" id="UP000184330"/>
    </source>
</evidence>
<keyword evidence="2" id="KW-1185">Reference proteome</keyword>
<dbReference type="AlphaFoldDB" id="A0A1L7XLF7"/>
<protein>
    <submittedName>
        <fullName evidence="1">Uncharacterized protein</fullName>
    </submittedName>
</protein>
<evidence type="ECO:0000313" key="1">
    <source>
        <dbReference type="EMBL" id="CZR65891.1"/>
    </source>
</evidence>
<dbReference type="OrthoDB" id="3525482at2759"/>
<proteinExistence type="predicted"/>